<proteinExistence type="predicted"/>
<reference evidence="2 3" key="1">
    <citation type="journal article" date="2008" name="Proc. Natl. Acad. Sci. U.S.A.">
        <title>The genome of Clostridium kluyveri, a strict anaerobe with unique metabolic features.</title>
        <authorList>
            <person name="Seedorf H."/>
            <person name="Fricke W.F."/>
            <person name="Veith B."/>
            <person name="Brueggemann H."/>
            <person name="Liesegang H."/>
            <person name="Strittmatter A."/>
            <person name="Miethke M."/>
            <person name="Buckel W."/>
            <person name="Hinderberger J."/>
            <person name="Li F."/>
            <person name="Hagemeier C."/>
            <person name="Thauer R.K."/>
            <person name="Gottschalk G."/>
        </authorList>
    </citation>
    <scope>NUCLEOTIDE SEQUENCE [LARGE SCALE GENOMIC DNA]</scope>
    <source>
        <strain evidence="3">ATCC 8527 / DSM 555 / NCIMB 10680</strain>
    </source>
</reference>
<dbReference type="Proteomes" id="UP000002411">
    <property type="component" value="Chromosome"/>
</dbReference>
<dbReference type="CDD" id="cd00093">
    <property type="entry name" value="HTH_XRE"/>
    <property type="match status" value="1"/>
</dbReference>
<accession>A5N278</accession>
<dbReference type="InterPro" id="IPR001387">
    <property type="entry name" value="Cro/C1-type_HTH"/>
</dbReference>
<organism evidence="2 3">
    <name type="scientific">Clostridium kluyveri (strain ATCC 8527 / DSM 555 / NBRC 12016 / NCIMB 10680 / K1)</name>
    <dbReference type="NCBI Taxonomy" id="431943"/>
    <lineage>
        <taxon>Bacteria</taxon>
        <taxon>Bacillati</taxon>
        <taxon>Bacillota</taxon>
        <taxon>Clostridia</taxon>
        <taxon>Eubacteriales</taxon>
        <taxon>Clostridiaceae</taxon>
        <taxon>Clostridium</taxon>
    </lineage>
</organism>
<dbReference type="EMBL" id="CP000673">
    <property type="protein sequence ID" value="EDK35224.1"/>
    <property type="molecule type" value="Genomic_DNA"/>
</dbReference>
<evidence type="ECO:0000259" key="1">
    <source>
        <dbReference type="PROSITE" id="PS50943"/>
    </source>
</evidence>
<dbReference type="KEGG" id="ckl:CKL_3221"/>
<keyword evidence="3" id="KW-1185">Reference proteome</keyword>
<name>A5N278_CLOK5</name>
<evidence type="ECO:0000313" key="2">
    <source>
        <dbReference type="EMBL" id="EDK35224.1"/>
    </source>
</evidence>
<dbReference type="SMART" id="SM00530">
    <property type="entry name" value="HTH_XRE"/>
    <property type="match status" value="1"/>
</dbReference>
<feature type="domain" description="HTH cro/C1-type" evidence="1">
    <location>
        <begin position="2"/>
        <end position="61"/>
    </location>
</feature>
<dbReference type="PROSITE" id="PS50943">
    <property type="entry name" value="HTH_CROC1"/>
    <property type="match status" value="1"/>
</dbReference>
<dbReference type="HOGENOM" id="CLU_2842051_0_0_9"/>
<evidence type="ECO:0000313" key="3">
    <source>
        <dbReference type="Proteomes" id="UP000002411"/>
    </source>
</evidence>
<sequence>MFKNMRKKLGFTQNQMARKLGISQGTLSKLENNSVYKINIIKIAFIRKVCDIFFVMPHNIISIFL</sequence>
<dbReference type="SUPFAM" id="SSF47413">
    <property type="entry name" value="lambda repressor-like DNA-binding domains"/>
    <property type="match status" value="1"/>
</dbReference>
<dbReference type="GO" id="GO:0003677">
    <property type="term" value="F:DNA binding"/>
    <property type="evidence" value="ECO:0007669"/>
    <property type="project" value="InterPro"/>
</dbReference>
<dbReference type="AlphaFoldDB" id="A5N278"/>
<dbReference type="Gene3D" id="1.10.260.40">
    <property type="entry name" value="lambda repressor-like DNA-binding domains"/>
    <property type="match status" value="1"/>
</dbReference>
<dbReference type="Pfam" id="PF01381">
    <property type="entry name" value="HTH_3"/>
    <property type="match status" value="1"/>
</dbReference>
<dbReference type="InterPro" id="IPR010982">
    <property type="entry name" value="Lambda_DNA-bd_dom_sf"/>
</dbReference>
<gene>
    <name evidence="2" type="ordered locus">CKL_3221</name>
</gene>
<protein>
    <submittedName>
        <fullName evidence="2">Predicted transcriptional regulator</fullName>
    </submittedName>
</protein>